<sequence>MKQIVIEIEDEAYEPFMGMLRLCPAVKVVGTSMVVETRDVIDRCVALAIKKLREDRVFKHPGDYTYIMRGANEGVIKGMGFFYYPSEFLAYLREIGIDKLPGRNTLYDGITRTFGKFPEWTFSDHPSADEVMRRKNVLKRFLSAYTKIKLNVSDAFSDY</sequence>
<name>A0A1H4ACQ1_XYLRU</name>
<protein>
    <submittedName>
        <fullName evidence="1">Uncharacterized protein</fullName>
    </submittedName>
</protein>
<proteinExistence type="predicted"/>
<reference evidence="1 2" key="1">
    <citation type="submission" date="2016-10" db="EMBL/GenBank/DDBJ databases">
        <authorList>
            <person name="de Groot N.N."/>
        </authorList>
    </citation>
    <scope>NUCLEOTIDE SEQUENCE [LARGE SCALE GENOMIC DNA]</scope>
    <source>
        <strain evidence="1 2">D31d</strain>
    </source>
</reference>
<evidence type="ECO:0000313" key="1">
    <source>
        <dbReference type="EMBL" id="SEA33759.1"/>
    </source>
</evidence>
<dbReference type="OrthoDB" id="1068974at2"/>
<organism evidence="1 2">
    <name type="scientific">Xylanibacter ruminicola</name>
    <name type="common">Prevotella ruminicola</name>
    <dbReference type="NCBI Taxonomy" id="839"/>
    <lineage>
        <taxon>Bacteria</taxon>
        <taxon>Pseudomonadati</taxon>
        <taxon>Bacteroidota</taxon>
        <taxon>Bacteroidia</taxon>
        <taxon>Bacteroidales</taxon>
        <taxon>Prevotellaceae</taxon>
        <taxon>Xylanibacter</taxon>
    </lineage>
</organism>
<dbReference type="Proteomes" id="UP000182257">
    <property type="component" value="Unassembled WGS sequence"/>
</dbReference>
<accession>A0A1H4ACQ1</accession>
<dbReference type="RefSeq" id="WP_074760637.1">
    <property type="nucleotide sequence ID" value="NZ_FNRF01000002.1"/>
</dbReference>
<dbReference type="EMBL" id="FNRF01000002">
    <property type="protein sequence ID" value="SEA33759.1"/>
    <property type="molecule type" value="Genomic_DNA"/>
</dbReference>
<evidence type="ECO:0000313" key="2">
    <source>
        <dbReference type="Proteomes" id="UP000182257"/>
    </source>
</evidence>
<gene>
    <name evidence="1" type="ORF">SAMN05216462_1159</name>
</gene>
<dbReference type="AlphaFoldDB" id="A0A1H4ACQ1"/>